<feature type="transmembrane region" description="Helical" evidence="4">
    <location>
        <begin position="349"/>
        <end position="369"/>
    </location>
</feature>
<dbReference type="GO" id="GO:0022857">
    <property type="term" value="F:transmembrane transporter activity"/>
    <property type="evidence" value="ECO:0007669"/>
    <property type="project" value="InterPro"/>
</dbReference>
<dbReference type="SUPFAM" id="SSF103473">
    <property type="entry name" value="MFS general substrate transporter"/>
    <property type="match status" value="1"/>
</dbReference>
<accession>A0A7D4TYG9</accession>
<keyword evidence="1 4" id="KW-0812">Transmembrane</keyword>
<keyword evidence="7" id="KW-1185">Reference proteome</keyword>
<feature type="transmembrane region" description="Helical" evidence="4">
    <location>
        <begin position="324"/>
        <end position="343"/>
    </location>
</feature>
<dbReference type="InterPro" id="IPR011701">
    <property type="entry name" value="MFS"/>
</dbReference>
<feature type="transmembrane region" description="Helical" evidence="4">
    <location>
        <begin position="121"/>
        <end position="138"/>
    </location>
</feature>
<keyword evidence="2 4" id="KW-1133">Transmembrane helix</keyword>
<dbReference type="EMBL" id="CP054139">
    <property type="protein sequence ID" value="QKJ33255.1"/>
    <property type="molecule type" value="Genomic_DNA"/>
</dbReference>
<feature type="transmembrane region" description="Helical" evidence="4">
    <location>
        <begin position="263"/>
        <end position="280"/>
    </location>
</feature>
<evidence type="ECO:0000256" key="3">
    <source>
        <dbReference type="ARBA" id="ARBA00023136"/>
    </source>
</evidence>
<dbReference type="PROSITE" id="PS50850">
    <property type="entry name" value="MFS"/>
    <property type="match status" value="1"/>
</dbReference>
<dbReference type="PANTHER" id="PTHR42910">
    <property type="entry name" value="TRANSPORTER SCO4007-RELATED"/>
    <property type="match status" value="1"/>
</dbReference>
<evidence type="ECO:0000313" key="6">
    <source>
        <dbReference type="EMBL" id="QKJ33255.1"/>
    </source>
</evidence>
<dbReference type="PANTHER" id="PTHR42910:SF1">
    <property type="entry name" value="MAJOR FACILITATOR SUPERFAMILY (MFS) PROFILE DOMAIN-CONTAINING PROTEIN"/>
    <property type="match status" value="1"/>
</dbReference>
<dbReference type="KEGG" id="mmab:HQ865_23425"/>
<dbReference type="CDD" id="cd17324">
    <property type="entry name" value="MFS_NepI_like"/>
    <property type="match status" value="1"/>
</dbReference>
<proteinExistence type="predicted"/>
<feature type="transmembrane region" description="Helical" evidence="4">
    <location>
        <begin position="33"/>
        <end position="52"/>
    </location>
</feature>
<evidence type="ECO:0000313" key="7">
    <source>
        <dbReference type="Proteomes" id="UP000505355"/>
    </source>
</evidence>
<dbReference type="InterPro" id="IPR020846">
    <property type="entry name" value="MFS_dom"/>
</dbReference>
<sequence>MTITTGFVVANIYYNQPLLDDIANSYHINSAKAGQVAVFTQIGYALGLLFIVPLGDMFERKKLMLIDFIFVVTSLLIAAWAPTITILLIASLCIGISSVIPQLLVPMAAHLAQPHERGKKIGFIMSGLLVGILASRTLSGFIGEHFGWRAMFYIAAGMMLVIWLLVYLQLPRVEADYKGKYQHLMASLVKIFMDEPALRLASFRGALCFACFSAFWTTLVFLLKYQFNLGSDVAGGFGLLGVLGAVAAGMMGRLSDKMDSYKLSAFTIVLIIASFVLFLLSGNNLIGLGIGVILMDVGVQATHISNQAVIFALNPAARNRINTVYMVSYFIGGSTGTFLATMAWQHYQWPGVCAIGITLSSVVLIVHLLTRQKMKAHRATALS</sequence>
<dbReference type="AlphaFoldDB" id="A0A7D4TYG9"/>
<gene>
    <name evidence="6" type="ORF">HQ865_23425</name>
</gene>
<evidence type="ECO:0000259" key="5">
    <source>
        <dbReference type="PROSITE" id="PS50850"/>
    </source>
</evidence>
<reference evidence="6 7" key="1">
    <citation type="submission" date="2020-05" db="EMBL/GenBank/DDBJ databases">
        <title>Mucilaginibacter mali sp. nov.</title>
        <authorList>
            <person name="Kim H.S."/>
            <person name="Lee K.C."/>
            <person name="Suh M.K."/>
            <person name="Kim J.-S."/>
            <person name="Han K.-I."/>
            <person name="Eom M.K."/>
            <person name="Shin Y.K."/>
            <person name="Lee J.-S."/>
        </authorList>
    </citation>
    <scope>NUCLEOTIDE SEQUENCE [LARGE SCALE GENOMIC DNA]</scope>
    <source>
        <strain evidence="6 7">G2-14</strain>
    </source>
</reference>
<keyword evidence="3 4" id="KW-0472">Membrane</keyword>
<evidence type="ECO:0000256" key="1">
    <source>
        <dbReference type="ARBA" id="ARBA00022692"/>
    </source>
</evidence>
<feature type="transmembrane region" description="Helical" evidence="4">
    <location>
        <begin position="64"/>
        <end position="81"/>
    </location>
</feature>
<feature type="domain" description="Major facilitator superfamily (MFS) profile" evidence="5">
    <location>
        <begin position="1"/>
        <end position="375"/>
    </location>
</feature>
<evidence type="ECO:0000256" key="4">
    <source>
        <dbReference type="SAM" id="Phobius"/>
    </source>
</evidence>
<feature type="transmembrane region" description="Helical" evidence="4">
    <location>
        <begin position="206"/>
        <end position="227"/>
    </location>
</feature>
<dbReference type="InterPro" id="IPR036259">
    <property type="entry name" value="MFS_trans_sf"/>
</dbReference>
<dbReference type="Gene3D" id="1.20.1250.20">
    <property type="entry name" value="MFS general substrate transporter like domains"/>
    <property type="match status" value="1"/>
</dbReference>
<protein>
    <submittedName>
        <fullName evidence="6">MFS transporter</fullName>
    </submittedName>
</protein>
<evidence type="ECO:0000256" key="2">
    <source>
        <dbReference type="ARBA" id="ARBA00022989"/>
    </source>
</evidence>
<dbReference type="Proteomes" id="UP000505355">
    <property type="component" value="Chromosome"/>
</dbReference>
<feature type="transmembrane region" description="Helical" evidence="4">
    <location>
        <begin position="150"/>
        <end position="170"/>
    </location>
</feature>
<name>A0A7D4TYG9_9SPHI</name>
<dbReference type="Pfam" id="PF07690">
    <property type="entry name" value="MFS_1"/>
    <property type="match status" value="1"/>
</dbReference>
<organism evidence="6 7">
    <name type="scientific">Mucilaginibacter mali</name>
    <dbReference type="NCBI Taxonomy" id="2740462"/>
    <lineage>
        <taxon>Bacteria</taxon>
        <taxon>Pseudomonadati</taxon>
        <taxon>Bacteroidota</taxon>
        <taxon>Sphingobacteriia</taxon>
        <taxon>Sphingobacteriales</taxon>
        <taxon>Sphingobacteriaceae</taxon>
        <taxon>Mucilaginibacter</taxon>
    </lineage>
</organism>
<feature type="transmembrane region" description="Helical" evidence="4">
    <location>
        <begin position="233"/>
        <end position="251"/>
    </location>
</feature>